<organism evidence="2 3">
    <name type="scientific">Flavobacterium aquidurense</name>
    <dbReference type="NCBI Taxonomy" id="362413"/>
    <lineage>
        <taxon>Bacteria</taxon>
        <taxon>Pseudomonadati</taxon>
        <taxon>Bacteroidota</taxon>
        <taxon>Flavobacteriia</taxon>
        <taxon>Flavobacteriales</taxon>
        <taxon>Flavobacteriaceae</taxon>
        <taxon>Flavobacterium</taxon>
    </lineage>
</organism>
<evidence type="ECO:0000259" key="1">
    <source>
        <dbReference type="Pfam" id="PF19081"/>
    </source>
</evidence>
<dbReference type="InterPro" id="IPR025667">
    <property type="entry name" value="SprB_repeat"/>
</dbReference>
<dbReference type="RefSeq" id="WP_055094329.1">
    <property type="nucleotide sequence ID" value="NZ_JRLF01000009.1"/>
</dbReference>
<evidence type="ECO:0000313" key="2">
    <source>
        <dbReference type="EMBL" id="KQB41206.1"/>
    </source>
</evidence>
<protein>
    <submittedName>
        <fullName evidence="2">Adhesin</fullName>
    </submittedName>
</protein>
<dbReference type="SUPFAM" id="SSF49899">
    <property type="entry name" value="Concanavalin A-like lectins/glucanases"/>
    <property type="match status" value="1"/>
</dbReference>
<evidence type="ECO:0000313" key="3">
    <source>
        <dbReference type="Proteomes" id="UP000050443"/>
    </source>
</evidence>
<dbReference type="Proteomes" id="UP000050443">
    <property type="component" value="Unassembled WGS sequence"/>
</dbReference>
<dbReference type="Pfam" id="PF13585">
    <property type="entry name" value="CHU_C"/>
    <property type="match status" value="1"/>
</dbReference>
<gene>
    <name evidence="2" type="ORF">RC62_4582</name>
</gene>
<sequence length="2323" mass="247153">MQSFTYNKLYFFYFLILLFFVSLKTKAQFPFSESFKNSTASNIQFGGSPTAFLTGGIGLKDGYNDSEGNGFLRLTNNKTEQRGTVWSDLYAFPSLYGMTISFEYYTHTGNGSNGADGICFVLFDATVPSVTTGAFGGSLGYAQQNSVSGFSGGYLGIGIDEYGNFAANSEGKNGGTIQSTSNSIVLRGQGSGTIGYPYLTSTQTTASPYSFNIPGKDRTATDNSKAGYRKIEIVLKPRQAGGFFIDVYLEHGNIKSLVINNYEYKTVPPPMVKFAITSSTGGDNNFHEIRNLNLSVDLPTLFTPIARPNSLSECAGLVATTLTDINSNNDGTVNTLATINRESIDLDLDTPGIQSSKTVPDKGTFTYNSVTGKVTFTPLNNSVEESIQINYTFNDYYGKPSNISTITYIPIVNRPENVETIATIYTGETYIWSVNGQAYSKTGTYHEINDGCTANQILELIVNAAPLVCNGELQVILDDNFGTGTSDRGPMPSDFTTTYNFASSGLIGSNGYGVMKNASQGNSAWSNGGDHTTGNGYMLVFDANTIVGSVFYEKKYTGLCTGSICTFSIYASNLVPTSYVGYTVKPMVKIDLINPVNGTILKSIISNELQLSKKNELIWNELSLSFMIPEGLDSVIVRVSNAQGDTNVMGNDVAFDDVSFSICMPPLIISQSNTITCEGQNNTLVATIDNPTTVYSYQWQQFNGTNWLDITGATSEKHEILSLFETKKYRIRYAQTGIDITNNNNLQCSGSKETTVQVTPRAKANDIEVSSIYNVCEGTGTTITPSSNAGTKFYWYDSNTSDARLLSNSSSYSTGILDSSKTYYIAVSGDNYCENKPEDRKAVEVNLILKPITITTTENICFGKSFAWDIDGQIYNVSGTYTKENNGCTADQKLILTVGTKLTTPFTQVNVKCKGESNGSVVITPSGGTAPYIITPAQTNLAAGNHTFTVTDSNNCEIEVPVIITEPEILSSVFTQVNVKCKGESNGSVVITPSGGTAPYTIIPAQTNLAAGNHTFTVNDSNNCETEVFVSIKEPEELSAVSGNQVNILRKGDSTGSVVITAQGGTGPYTITPAQTNLAAGDYIFTVTDSNDCITKIDVTIAEPDMALNAIVDHLTNVNCKGESNGSVVITPSGGTAPYNITPAQTNLAAGDYTFIVTDSNSIITTVSVTITEPETLSAVFTQVNVNCKGESNGSVVITPSGGTAPYTIIPAQTNLTAGNHTFTVTDSNNCETKVVVTITEPEILSAVFTQVNVNCKGESNGSVVITPSGGTAPYIITPAQTNLTAGNHIFTVTDSNNCEIKIPVTITEPEILSAVFTQENVNCNGESNASVDITPSGGTAPYIITPAQNNLTAGNHTFTITDSNNCEIKIPVTITEPEILSTVFTQVNVNCNGESNASVVITPSGGTAPYIITPAQNNLTAGNHTFTVTDSNNCEIKIPLTITEPEILSAVFTQENVNCKGESNGSVDITPSGGTAPYIITPTQNNLKAGSHTFTVTDSNNCEIKIPVTITEPEILSAVFTQVNVNCNGESNASVDITPSGGTAPYIITPAQNNLAAGNHTFTVTDSNNCEIEVPVIITEPKILKAFSGKQVNVSCNGLADGSVEITASGGIAPYTIPSTTGLNAGIHIFTITDANGCTTNVEVNITEPQVLTAVSGKQINVSCNGLADGSVLITAFGGTAPYTIPSTTGLNAGIHIFTITDANDCTTDVEINITEPSVLTAVSDRHVDVKCKGDATGSVVIIPTGGTGPYTITPSQSGLTAGVHIFNVIDTKKCSTEVRVTINEPLIALQATIQAQVDVKCKGDANGSAVVIATGGTGPYTITPSQIGLTAGVHTFTVTDYNNCKTTIKATITEPDMALAATIKSQVNVKCKGDASGSVVITPTGGTAPYIISPSQNGLSAGVHTFTVIDSNNCKTTVKATLTEPDMVLSASIKNQFNIECKGDAGGSVLIIPSGGTAPYTITPSQTGLIAGDYTFVVTDSNNCTTPVQVTITEPLALQVKVLEPILPEFCQGDKDGAFSIEISGGTMPYTYRLDSKKGPFVKSGPQQKIIDLTDLSAGKHIVYIIDAMGCTAEISAILPDAVKLNPVVNIATACVENANANRVTVTVDSSINNPADLDYSLDGGSYQSWNVFTNLSPGKHTITARHSNGCTRTAKDFTIQYIEPLALSIEDGELNQILATPKGGEGPYRYSFNEEPYTTENKFIIYKSGIYQVSVTDKNGCTATASRYFEYIDVCIPNHFTPNGDGINDEWGPGCSSNYHKLTFTIFDRHGRIIGNFKYGQKWDGKYNANELSSGDYWYVLKLNDNKDNREFVGHFTLYR</sequence>
<feature type="domain" description="Ig-like" evidence="1">
    <location>
        <begin position="773"/>
        <end position="846"/>
    </location>
</feature>
<dbReference type="STRING" id="362413.RC62_4582"/>
<dbReference type="EMBL" id="JRLF01000009">
    <property type="protein sequence ID" value="KQB41206.1"/>
    <property type="molecule type" value="Genomic_DNA"/>
</dbReference>
<accession>A0A0Q0XXP8</accession>
<reference evidence="2 3" key="1">
    <citation type="submission" date="2014-09" db="EMBL/GenBank/DDBJ databases">
        <title>Genome sequence of Flavobacterium aquidurense RC62.</title>
        <authorList>
            <person name="Kim J.F."/>
            <person name="Kwak M.-J."/>
        </authorList>
    </citation>
    <scope>NUCLEOTIDE SEQUENCE [LARGE SCALE GENOMIC DNA]</scope>
    <source>
        <strain evidence="2 3">RC62</strain>
    </source>
</reference>
<dbReference type="Pfam" id="PF19081">
    <property type="entry name" value="Ig_7"/>
    <property type="match status" value="1"/>
</dbReference>
<dbReference type="GO" id="GO:0004553">
    <property type="term" value="F:hydrolase activity, hydrolyzing O-glycosyl compounds"/>
    <property type="evidence" value="ECO:0007669"/>
    <property type="project" value="UniProtKB-ARBA"/>
</dbReference>
<dbReference type="GO" id="GO:0005975">
    <property type="term" value="P:carbohydrate metabolic process"/>
    <property type="evidence" value="ECO:0007669"/>
    <property type="project" value="UniProtKB-ARBA"/>
</dbReference>
<dbReference type="Gene3D" id="2.60.120.200">
    <property type="match status" value="1"/>
</dbReference>
<dbReference type="InterPro" id="IPR013320">
    <property type="entry name" value="ConA-like_dom_sf"/>
</dbReference>
<dbReference type="InterPro" id="IPR044023">
    <property type="entry name" value="Ig_7"/>
</dbReference>
<comment type="caution">
    <text evidence="2">The sequence shown here is derived from an EMBL/GenBank/DDBJ whole genome shotgun (WGS) entry which is preliminary data.</text>
</comment>
<proteinExistence type="predicted"/>
<dbReference type="OrthoDB" id="607469at2"/>
<dbReference type="InterPro" id="IPR026341">
    <property type="entry name" value="T9SS_type_B"/>
</dbReference>
<name>A0A0Q0XXP8_9FLAO</name>
<dbReference type="NCBIfam" id="TIGR04131">
    <property type="entry name" value="Bac_Flav_CTERM"/>
    <property type="match status" value="1"/>
</dbReference>
<dbReference type="Pfam" id="PF13573">
    <property type="entry name" value="SprB"/>
    <property type="match status" value="16"/>
</dbReference>
<dbReference type="PATRIC" id="fig|362413.3.peg.4499"/>